<evidence type="ECO:0000256" key="4">
    <source>
        <dbReference type="ARBA" id="ARBA00023004"/>
    </source>
</evidence>
<dbReference type="GO" id="GO:0004497">
    <property type="term" value="F:monooxygenase activity"/>
    <property type="evidence" value="ECO:0007669"/>
    <property type="project" value="InterPro"/>
</dbReference>
<keyword evidence="1" id="KW-0349">Heme</keyword>
<protein>
    <submittedName>
        <fullName evidence="6">Uncharacterized protein</fullName>
    </submittedName>
</protein>
<keyword evidence="4" id="KW-0408">Iron</keyword>
<dbReference type="Gene3D" id="1.10.630.10">
    <property type="entry name" value="Cytochrome P450"/>
    <property type="match status" value="1"/>
</dbReference>
<keyword evidence="2" id="KW-0479">Metal-binding</keyword>
<name>A0AAV5ELV3_ELECO</name>
<keyword evidence="7" id="KW-1185">Reference proteome</keyword>
<evidence type="ECO:0000313" key="7">
    <source>
        <dbReference type="Proteomes" id="UP001054889"/>
    </source>
</evidence>
<dbReference type="EMBL" id="BQKI01000076">
    <property type="protein sequence ID" value="GJN23245.1"/>
    <property type="molecule type" value="Genomic_DNA"/>
</dbReference>
<comment type="caution">
    <text evidence="6">The sequence shown here is derived from an EMBL/GenBank/DDBJ whole genome shotgun (WGS) entry which is preliminary data.</text>
</comment>
<dbReference type="PRINTS" id="PR00463">
    <property type="entry name" value="EP450I"/>
</dbReference>
<reference evidence="6" key="1">
    <citation type="journal article" date="2018" name="DNA Res.">
        <title>Multiple hybrid de novo genome assembly of finger millet, an orphan allotetraploid crop.</title>
        <authorList>
            <person name="Hatakeyama M."/>
            <person name="Aluri S."/>
            <person name="Balachadran M.T."/>
            <person name="Sivarajan S.R."/>
            <person name="Patrignani A."/>
            <person name="Gruter S."/>
            <person name="Poveda L."/>
            <person name="Shimizu-Inatsugi R."/>
            <person name="Baeten J."/>
            <person name="Francoijs K.J."/>
            <person name="Nataraja K.N."/>
            <person name="Reddy Y.A.N."/>
            <person name="Phadnis S."/>
            <person name="Ravikumar R.L."/>
            <person name="Schlapbach R."/>
            <person name="Sreeman S.M."/>
            <person name="Shimizu K.K."/>
        </authorList>
    </citation>
    <scope>NUCLEOTIDE SEQUENCE</scope>
</reference>
<organism evidence="6 7">
    <name type="scientific">Eleusine coracana subsp. coracana</name>
    <dbReference type="NCBI Taxonomy" id="191504"/>
    <lineage>
        <taxon>Eukaryota</taxon>
        <taxon>Viridiplantae</taxon>
        <taxon>Streptophyta</taxon>
        <taxon>Embryophyta</taxon>
        <taxon>Tracheophyta</taxon>
        <taxon>Spermatophyta</taxon>
        <taxon>Magnoliopsida</taxon>
        <taxon>Liliopsida</taxon>
        <taxon>Poales</taxon>
        <taxon>Poaceae</taxon>
        <taxon>PACMAD clade</taxon>
        <taxon>Chloridoideae</taxon>
        <taxon>Cynodonteae</taxon>
        <taxon>Eleusininae</taxon>
        <taxon>Eleusine</taxon>
    </lineage>
</organism>
<dbReference type="SUPFAM" id="SSF48264">
    <property type="entry name" value="Cytochrome P450"/>
    <property type="match status" value="1"/>
</dbReference>
<evidence type="ECO:0000256" key="1">
    <source>
        <dbReference type="ARBA" id="ARBA00022617"/>
    </source>
</evidence>
<dbReference type="InterPro" id="IPR002401">
    <property type="entry name" value="Cyt_P450_E_grp-I"/>
</dbReference>
<dbReference type="PANTHER" id="PTHR47947">
    <property type="entry name" value="CYTOCHROME P450 82C3-RELATED"/>
    <property type="match status" value="1"/>
</dbReference>
<dbReference type="InterPro" id="IPR050651">
    <property type="entry name" value="Plant_Cytochrome_P450_Monoox"/>
</dbReference>
<keyword evidence="5" id="KW-0732">Signal</keyword>
<dbReference type="InterPro" id="IPR001128">
    <property type="entry name" value="Cyt_P450"/>
</dbReference>
<gene>
    <name evidence="6" type="primary">gb10877</name>
    <name evidence="6" type="ORF">PR202_gb10877</name>
</gene>
<evidence type="ECO:0000256" key="2">
    <source>
        <dbReference type="ARBA" id="ARBA00022723"/>
    </source>
</evidence>
<evidence type="ECO:0000313" key="6">
    <source>
        <dbReference type="EMBL" id="GJN23245.1"/>
    </source>
</evidence>
<dbReference type="PANTHER" id="PTHR47947:SF53">
    <property type="entry name" value="CYTOCHROME P450"/>
    <property type="match status" value="1"/>
</dbReference>
<reference evidence="6" key="2">
    <citation type="submission" date="2021-12" db="EMBL/GenBank/DDBJ databases">
        <title>Resequencing data analysis of finger millet.</title>
        <authorList>
            <person name="Hatakeyama M."/>
            <person name="Aluri S."/>
            <person name="Balachadran M.T."/>
            <person name="Sivarajan S.R."/>
            <person name="Poveda L."/>
            <person name="Shimizu-Inatsugi R."/>
            <person name="Schlapbach R."/>
            <person name="Sreeman S.M."/>
            <person name="Shimizu K.K."/>
        </authorList>
    </citation>
    <scope>NUCLEOTIDE SEQUENCE</scope>
</reference>
<sequence>METAYIAVLSLLVLFALHLLVGGKIINGKNKSTKQPLPPSPPSVPVLGHLHLLKKPVHTTLARLAKQYGPVMSLRLGTRGAVVVSSAEVARQCFTENDLALASRPRFPSMELVTFNCTSLTTCAYGPYWRNLRRVATVQLLSTHRVATLMAPVFADQARAMARRMYHAATADGGTARVELKRRLLELSLSALMATIAQTETSSHDEDTDMSPEAQEFKKVLGVFVTLIGGAKAWDFLPALRWFDVFGVRKKIMAAKFVTIFKYE</sequence>
<feature type="signal peptide" evidence="5">
    <location>
        <begin position="1"/>
        <end position="23"/>
    </location>
</feature>
<evidence type="ECO:0000256" key="5">
    <source>
        <dbReference type="SAM" id="SignalP"/>
    </source>
</evidence>
<feature type="chain" id="PRO_5043865102" evidence="5">
    <location>
        <begin position="24"/>
        <end position="264"/>
    </location>
</feature>
<dbReference type="InterPro" id="IPR036396">
    <property type="entry name" value="Cyt_P450_sf"/>
</dbReference>
<proteinExistence type="predicted"/>
<dbReference type="GO" id="GO:0016705">
    <property type="term" value="F:oxidoreductase activity, acting on paired donors, with incorporation or reduction of molecular oxygen"/>
    <property type="evidence" value="ECO:0007669"/>
    <property type="project" value="InterPro"/>
</dbReference>
<accession>A0AAV5ELV3</accession>
<keyword evidence="3" id="KW-0560">Oxidoreductase</keyword>
<dbReference type="GO" id="GO:0020037">
    <property type="term" value="F:heme binding"/>
    <property type="evidence" value="ECO:0007669"/>
    <property type="project" value="InterPro"/>
</dbReference>
<dbReference type="Pfam" id="PF00067">
    <property type="entry name" value="p450"/>
    <property type="match status" value="1"/>
</dbReference>
<dbReference type="GO" id="GO:0005506">
    <property type="term" value="F:iron ion binding"/>
    <property type="evidence" value="ECO:0007669"/>
    <property type="project" value="InterPro"/>
</dbReference>
<dbReference type="Proteomes" id="UP001054889">
    <property type="component" value="Unassembled WGS sequence"/>
</dbReference>
<dbReference type="AlphaFoldDB" id="A0AAV5ELV3"/>
<evidence type="ECO:0000256" key="3">
    <source>
        <dbReference type="ARBA" id="ARBA00023002"/>
    </source>
</evidence>